<evidence type="ECO:0000313" key="2">
    <source>
        <dbReference type="EMBL" id="MXQ55978.1"/>
    </source>
</evidence>
<keyword evidence="1" id="KW-0472">Membrane</keyword>
<evidence type="ECO:0008006" key="4">
    <source>
        <dbReference type="Google" id="ProtNLM"/>
    </source>
</evidence>
<proteinExistence type="predicted"/>
<keyword evidence="3" id="KW-1185">Reference proteome</keyword>
<keyword evidence="1" id="KW-0812">Transmembrane</keyword>
<protein>
    <recommendedName>
        <fullName evidence="4">Polysaccharide chain length determinant N-terminal domain-containing protein</fullName>
    </recommendedName>
</protein>
<dbReference type="AlphaFoldDB" id="A0A6I4VZJ6"/>
<keyword evidence="1" id="KW-1133">Transmembrane helix</keyword>
<reference evidence="2 3" key="1">
    <citation type="submission" date="2019-12" db="EMBL/GenBank/DDBJ databases">
        <title>Whole-genome analyses of novel actinobacteria.</title>
        <authorList>
            <person name="Sahin N."/>
            <person name="Saygin H."/>
        </authorList>
    </citation>
    <scope>NUCLEOTIDE SEQUENCE [LARGE SCALE GENOMIC DNA]</scope>
    <source>
        <strain evidence="2 3">KC615</strain>
    </source>
</reference>
<name>A0A6I4VZJ6_9BACL</name>
<accession>A0A6I4VZJ6</accession>
<dbReference type="EMBL" id="WUUL01000026">
    <property type="protein sequence ID" value="MXQ55978.1"/>
    <property type="molecule type" value="Genomic_DNA"/>
</dbReference>
<sequence>MMKEEAKKSYAFYDYLAFMWQKKLWLIAIPLIAVVLAIIVSSFTRPTYQGSVLFNVADATDDKVTVPDIILSSYQKLLPKDLQPSLQAIVPKYKQVQIQISGKDKEQVTKGFQTVVKAYYTDLQKVYQQKVNLSKQYMATLQQRVATLEQASKSIKPSSVNAQSLEAFTDLQKELATRQEQLQSSKLDLASVQAPVIVPPGSLEDLTISEKASPWKANILIALLSGIILAVVVVTLWKYILDARSSRN</sequence>
<evidence type="ECO:0000313" key="3">
    <source>
        <dbReference type="Proteomes" id="UP000430692"/>
    </source>
</evidence>
<comment type="caution">
    <text evidence="2">The sequence shown here is derived from an EMBL/GenBank/DDBJ whole genome shotgun (WGS) entry which is preliminary data.</text>
</comment>
<dbReference type="RefSeq" id="WP_160803343.1">
    <property type="nucleotide sequence ID" value="NZ_WUUL01000026.1"/>
</dbReference>
<feature type="transmembrane region" description="Helical" evidence="1">
    <location>
        <begin position="24"/>
        <end position="43"/>
    </location>
</feature>
<evidence type="ECO:0000256" key="1">
    <source>
        <dbReference type="SAM" id="Phobius"/>
    </source>
</evidence>
<dbReference type="Proteomes" id="UP000430692">
    <property type="component" value="Unassembled WGS sequence"/>
</dbReference>
<gene>
    <name evidence="2" type="ORF">GSM42_20075</name>
</gene>
<feature type="transmembrane region" description="Helical" evidence="1">
    <location>
        <begin position="219"/>
        <end position="241"/>
    </location>
</feature>
<organism evidence="2 3">
    <name type="scientific">Shimazuella alba</name>
    <dbReference type="NCBI Taxonomy" id="2690964"/>
    <lineage>
        <taxon>Bacteria</taxon>
        <taxon>Bacillati</taxon>
        <taxon>Bacillota</taxon>
        <taxon>Bacilli</taxon>
        <taxon>Bacillales</taxon>
        <taxon>Thermoactinomycetaceae</taxon>
        <taxon>Shimazuella</taxon>
    </lineage>
</organism>